<name>A0A1V9Y944_ACHHY</name>
<accession>A0A1V9Y944</accession>
<keyword evidence="3" id="KW-1185">Reference proteome</keyword>
<dbReference type="OrthoDB" id="438553at2759"/>
<evidence type="ECO:0000313" key="3">
    <source>
        <dbReference type="Proteomes" id="UP000243579"/>
    </source>
</evidence>
<dbReference type="Proteomes" id="UP000243579">
    <property type="component" value="Unassembled WGS sequence"/>
</dbReference>
<dbReference type="EMBL" id="JNBR01002538">
    <property type="protein sequence ID" value="OQR82252.1"/>
    <property type="molecule type" value="Genomic_DNA"/>
</dbReference>
<feature type="region of interest" description="Disordered" evidence="1">
    <location>
        <begin position="173"/>
        <end position="260"/>
    </location>
</feature>
<evidence type="ECO:0000313" key="2">
    <source>
        <dbReference type="EMBL" id="OQR82252.1"/>
    </source>
</evidence>
<comment type="caution">
    <text evidence="2">The sequence shown here is derived from an EMBL/GenBank/DDBJ whole genome shotgun (WGS) entry which is preliminary data.</text>
</comment>
<sequence length="396" mass="43766">MATGQLAMSSMVYVDFLPNCNYGDFIQAREATQQLRTLLRDFRSMLSSETWSGFGVYRSKMEMIVHLVVNDALGGRVPGFKAVYGYLDDLSRELRNSNDEAGKTFLRSVRWGIDGFQMFKNMDTHAQTGPSLANHVALVECVKRHWNTVAYVQMETIVCCLEWLHGSLSRLQPSDGRGASPQRQPAFTPQVQSSLPTSPHPSATMTRTPGASPWSPPPAGGSSQASWRVPTSPPMLSDQAKTGSPTKTPAPVATTTSSVNPSPVIKAAELKKLTTAVLKELRRRKELNLRPRHYAKCRNETWCRSETCNYAHGNENMKIVGVARAIAKGGIWKSSPCDKLPNCPYGAWCDFVHEDDNKEAILWIKTAARDIVDHTYVAENGLSVEFTSGDTVTILQ</sequence>
<proteinExistence type="predicted"/>
<evidence type="ECO:0000256" key="1">
    <source>
        <dbReference type="SAM" id="MobiDB-lite"/>
    </source>
</evidence>
<reference evidence="2 3" key="1">
    <citation type="journal article" date="2014" name="Genome Biol. Evol.">
        <title>The secreted proteins of Achlya hypogyna and Thraustotheca clavata identify the ancestral oomycete secretome and reveal gene acquisitions by horizontal gene transfer.</title>
        <authorList>
            <person name="Misner I."/>
            <person name="Blouin N."/>
            <person name="Leonard G."/>
            <person name="Richards T.A."/>
            <person name="Lane C.E."/>
        </authorList>
    </citation>
    <scope>NUCLEOTIDE SEQUENCE [LARGE SCALE GENOMIC DNA]</scope>
    <source>
        <strain evidence="2 3">ATCC 48635</strain>
    </source>
</reference>
<feature type="compositionally biased region" description="Polar residues" evidence="1">
    <location>
        <begin position="181"/>
        <end position="207"/>
    </location>
</feature>
<protein>
    <submittedName>
        <fullName evidence="2">Uncharacterized protein</fullName>
    </submittedName>
</protein>
<feature type="compositionally biased region" description="Low complexity" evidence="1">
    <location>
        <begin position="244"/>
        <end position="259"/>
    </location>
</feature>
<dbReference type="AlphaFoldDB" id="A0A1V9Y944"/>
<organism evidence="2 3">
    <name type="scientific">Achlya hypogyna</name>
    <name type="common">Oomycete</name>
    <name type="synonym">Protoachlya hypogyna</name>
    <dbReference type="NCBI Taxonomy" id="1202772"/>
    <lineage>
        <taxon>Eukaryota</taxon>
        <taxon>Sar</taxon>
        <taxon>Stramenopiles</taxon>
        <taxon>Oomycota</taxon>
        <taxon>Saprolegniomycetes</taxon>
        <taxon>Saprolegniales</taxon>
        <taxon>Achlyaceae</taxon>
        <taxon>Achlya</taxon>
    </lineage>
</organism>
<gene>
    <name evidence="2" type="ORF">ACHHYP_16327</name>
</gene>